<dbReference type="InterPro" id="IPR000600">
    <property type="entry name" value="ROK"/>
</dbReference>
<dbReference type="PANTHER" id="PTHR18964">
    <property type="entry name" value="ROK (REPRESSOR, ORF, KINASE) FAMILY"/>
    <property type="match status" value="1"/>
</dbReference>
<dbReference type="Gene3D" id="3.30.420.40">
    <property type="match status" value="2"/>
</dbReference>
<dbReference type="GO" id="GO:0016301">
    <property type="term" value="F:kinase activity"/>
    <property type="evidence" value="ECO:0007669"/>
    <property type="project" value="UniProtKB-KW"/>
</dbReference>
<dbReference type="SUPFAM" id="SSF53067">
    <property type="entry name" value="Actin-like ATPase domain"/>
    <property type="match status" value="1"/>
</dbReference>
<dbReference type="InterPro" id="IPR043129">
    <property type="entry name" value="ATPase_NBD"/>
</dbReference>
<evidence type="ECO:0000313" key="3">
    <source>
        <dbReference type="EMBL" id="TQM73920.1"/>
    </source>
</evidence>
<dbReference type="PANTHER" id="PTHR18964:SF173">
    <property type="entry name" value="GLUCOKINASE"/>
    <property type="match status" value="1"/>
</dbReference>
<keyword evidence="3" id="KW-0418">Kinase</keyword>
<keyword evidence="3" id="KW-0808">Transferase</keyword>
<dbReference type="SUPFAM" id="SSF46785">
    <property type="entry name" value="Winged helix' DNA-binding domain"/>
    <property type="match status" value="1"/>
</dbReference>
<proteinExistence type="inferred from homology"/>
<dbReference type="Pfam" id="PF00480">
    <property type="entry name" value="ROK"/>
    <property type="match status" value="1"/>
</dbReference>
<dbReference type="Gene3D" id="1.10.10.10">
    <property type="entry name" value="Winged helix-like DNA-binding domain superfamily/Winged helix DNA-binding domain"/>
    <property type="match status" value="1"/>
</dbReference>
<dbReference type="Pfam" id="PF12802">
    <property type="entry name" value="MarR_2"/>
    <property type="match status" value="1"/>
</dbReference>
<keyword evidence="4" id="KW-1185">Reference proteome</keyword>
<sequence>MVSGMATPTGDERAVPGSPADVLTLIGAGSATTRADLARVTGLARSTISQRVDQLIESRLVSETEDGESTGGRPPRRLRLRTADNVVAGVDLGATHCRISLMDISGRTLATHEDPLLIAEGPETVLAHVDRRIRGLLTDARLTPEALKAIGIGVPGPVEFATGRPNNPPIMPGWNAYPIPDYFAERYNALVKVDNDVNVMALGEHRSAFPDTDYLLFVKVGTGIGCGIIAQGRLHRGAQGSAGDIGHIRVSGHDEAGCRCGNSACLEAVAGGGALARRLTELGFPAESGSDVVALVQAGNTQALRLVREAGRLIGEVLASLVNFFNPEVIVIGGVLAKVHDHLLAGIRETIYRRSLPLATHHLAIVPTRTGADAAATGAGILAIEHFLAPDNINRIVTETESSRTPTSTGG</sequence>
<dbReference type="AlphaFoldDB" id="A0A543ITL7"/>
<dbReference type="EMBL" id="VFPQ01000001">
    <property type="protein sequence ID" value="TQM73920.1"/>
    <property type="molecule type" value="Genomic_DNA"/>
</dbReference>
<comment type="similarity">
    <text evidence="1">Belongs to the ROK (NagC/XylR) family.</text>
</comment>
<dbReference type="Proteomes" id="UP000319213">
    <property type="component" value="Unassembled WGS sequence"/>
</dbReference>
<evidence type="ECO:0000259" key="2">
    <source>
        <dbReference type="Pfam" id="PF12802"/>
    </source>
</evidence>
<evidence type="ECO:0000313" key="4">
    <source>
        <dbReference type="Proteomes" id="UP000319213"/>
    </source>
</evidence>
<reference evidence="3 4" key="1">
    <citation type="submission" date="2019-06" db="EMBL/GenBank/DDBJ databases">
        <title>Sequencing the genomes of 1000 actinobacteria strains.</title>
        <authorList>
            <person name="Klenk H.-P."/>
        </authorList>
    </citation>
    <scope>NUCLEOTIDE SEQUENCE [LARGE SCALE GENOMIC DNA]</scope>
    <source>
        <strain evidence="3 4">DSM 43186</strain>
    </source>
</reference>
<evidence type="ECO:0000256" key="1">
    <source>
        <dbReference type="ARBA" id="ARBA00006479"/>
    </source>
</evidence>
<accession>A0A543ITL7</accession>
<protein>
    <submittedName>
        <fullName evidence="3">Putative NBD/HSP70 family sugar kinase</fullName>
    </submittedName>
</protein>
<comment type="caution">
    <text evidence="3">The sequence shown here is derived from an EMBL/GenBank/DDBJ whole genome shotgun (WGS) entry which is preliminary data.</text>
</comment>
<gene>
    <name evidence="3" type="ORF">FHX40_0578</name>
</gene>
<dbReference type="PROSITE" id="PS01125">
    <property type="entry name" value="ROK"/>
    <property type="match status" value="1"/>
</dbReference>
<dbReference type="InterPro" id="IPR049874">
    <property type="entry name" value="ROK_cs"/>
</dbReference>
<dbReference type="InterPro" id="IPR036390">
    <property type="entry name" value="WH_DNA-bd_sf"/>
</dbReference>
<feature type="domain" description="HTH marR-type" evidence="2">
    <location>
        <begin position="16"/>
        <end position="67"/>
    </location>
</feature>
<dbReference type="InterPro" id="IPR036388">
    <property type="entry name" value="WH-like_DNA-bd_sf"/>
</dbReference>
<dbReference type="InterPro" id="IPR000835">
    <property type="entry name" value="HTH_MarR-typ"/>
</dbReference>
<name>A0A543ITL7_9ACTN</name>
<organism evidence="3 4">
    <name type="scientific">Thermopolyspora flexuosa</name>
    <dbReference type="NCBI Taxonomy" id="103836"/>
    <lineage>
        <taxon>Bacteria</taxon>
        <taxon>Bacillati</taxon>
        <taxon>Actinomycetota</taxon>
        <taxon>Actinomycetes</taxon>
        <taxon>Streptosporangiales</taxon>
        <taxon>Streptosporangiaceae</taxon>
        <taxon>Thermopolyspora</taxon>
    </lineage>
</organism>